<name>A0A9P6D201_PLEER</name>
<dbReference type="OrthoDB" id="3064117at2759"/>
<feature type="chain" id="PRO_5040279820" evidence="1">
    <location>
        <begin position="19"/>
        <end position="170"/>
    </location>
</feature>
<protein>
    <submittedName>
        <fullName evidence="2">Uncharacterized protein</fullName>
    </submittedName>
</protein>
<sequence>MDLLLAIWFNTTCQATSAIRGKKIAMIAHLIGQNTCCHASDEARDAAQKVKDQMMRLQRGKHVVKIQGGRGFRGQVVSVSLQKDGGQSKAGKQPAPKWKANKVLTQPKLKVFKGINILFKEIQKLFYMFQSPVLKIIPNKALSGRLLDEELCEVEEGLRKALHGQYSGIA</sequence>
<feature type="signal peptide" evidence="1">
    <location>
        <begin position="1"/>
        <end position="18"/>
    </location>
</feature>
<gene>
    <name evidence="2" type="ORF">BDN71DRAFT_1435442</name>
</gene>
<evidence type="ECO:0000256" key="1">
    <source>
        <dbReference type="SAM" id="SignalP"/>
    </source>
</evidence>
<dbReference type="Proteomes" id="UP000807025">
    <property type="component" value="Unassembled WGS sequence"/>
</dbReference>
<dbReference type="EMBL" id="MU154673">
    <property type="protein sequence ID" value="KAF9489396.1"/>
    <property type="molecule type" value="Genomic_DNA"/>
</dbReference>
<evidence type="ECO:0000313" key="2">
    <source>
        <dbReference type="EMBL" id="KAF9489396.1"/>
    </source>
</evidence>
<organism evidence="2 3">
    <name type="scientific">Pleurotus eryngii</name>
    <name type="common">Boletus of the steppes</name>
    <dbReference type="NCBI Taxonomy" id="5323"/>
    <lineage>
        <taxon>Eukaryota</taxon>
        <taxon>Fungi</taxon>
        <taxon>Dikarya</taxon>
        <taxon>Basidiomycota</taxon>
        <taxon>Agaricomycotina</taxon>
        <taxon>Agaricomycetes</taxon>
        <taxon>Agaricomycetidae</taxon>
        <taxon>Agaricales</taxon>
        <taxon>Pleurotineae</taxon>
        <taxon>Pleurotaceae</taxon>
        <taxon>Pleurotus</taxon>
    </lineage>
</organism>
<proteinExistence type="predicted"/>
<evidence type="ECO:0000313" key="3">
    <source>
        <dbReference type="Proteomes" id="UP000807025"/>
    </source>
</evidence>
<keyword evidence="3" id="KW-1185">Reference proteome</keyword>
<keyword evidence="1" id="KW-0732">Signal</keyword>
<dbReference type="AlphaFoldDB" id="A0A9P6D201"/>
<reference evidence="2" key="1">
    <citation type="submission" date="2020-11" db="EMBL/GenBank/DDBJ databases">
        <authorList>
            <consortium name="DOE Joint Genome Institute"/>
            <person name="Ahrendt S."/>
            <person name="Riley R."/>
            <person name="Andreopoulos W."/>
            <person name="Labutti K."/>
            <person name="Pangilinan J."/>
            <person name="Ruiz-Duenas F.J."/>
            <person name="Barrasa J.M."/>
            <person name="Sanchez-Garcia M."/>
            <person name="Camarero S."/>
            <person name="Miyauchi S."/>
            <person name="Serrano A."/>
            <person name="Linde D."/>
            <person name="Babiker R."/>
            <person name="Drula E."/>
            <person name="Ayuso-Fernandez I."/>
            <person name="Pacheco R."/>
            <person name="Padilla G."/>
            <person name="Ferreira P."/>
            <person name="Barriuso J."/>
            <person name="Kellner H."/>
            <person name="Castanera R."/>
            <person name="Alfaro M."/>
            <person name="Ramirez L."/>
            <person name="Pisabarro A.G."/>
            <person name="Kuo A."/>
            <person name="Tritt A."/>
            <person name="Lipzen A."/>
            <person name="He G."/>
            <person name="Yan M."/>
            <person name="Ng V."/>
            <person name="Cullen D."/>
            <person name="Martin F."/>
            <person name="Rosso M.-N."/>
            <person name="Henrissat B."/>
            <person name="Hibbett D."/>
            <person name="Martinez A.T."/>
            <person name="Grigoriev I.V."/>
        </authorList>
    </citation>
    <scope>NUCLEOTIDE SEQUENCE</scope>
    <source>
        <strain evidence="2">ATCC 90797</strain>
    </source>
</reference>
<comment type="caution">
    <text evidence="2">The sequence shown here is derived from an EMBL/GenBank/DDBJ whole genome shotgun (WGS) entry which is preliminary data.</text>
</comment>
<accession>A0A9P6D201</accession>